<dbReference type="SUPFAM" id="SSF81383">
    <property type="entry name" value="F-box domain"/>
    <property type="match status" value="1"/>
</dbReference>
<gene>
    <name evidence="2" type="ORF">BO78DRAFT_269313</name>
</gene>
<evidence type="ECO:0000313" key="3">
    <source>
        <dbReference type="Proteomes" id="UP000248423"/>
    </source>
</evidence>
<dbReference type="AlphaFoldDB" id="A0A319DSU7"/>
<sequence>EILEEILLHLDPTTLLLSQRVSTNWHTLIQDSPRCQTALFFKPSSPGSPRILNPFITSPLWPHLLRDRRPPPPTPKRYSQMKPERTHIFMRPEASWREMLIQQPPALCVGIVETHFENRMAVRLTETVFQPGGEVIRLKHVEGAVEDGILVPAKDGPAFWTGGSFRDEE</sequence>
<organism evidence="2 3">
    <name type="scientific">Aspergillus sclerotiicarbonarius (strain CBS 121057 / IBT 28362)</name>
    <dbReference type="NCBI Taxonomy" id="1448318"/>
    <lineage>
        <taxon>Eukaryota</taxon>
        <taxon>Fungi</taxon>
        <taxon>Dikarya</taxon>
        <taxon>Ascomycota</taxon>
        <taxon>Pezizomycotina</taxon>
        <taxon>Eurotiomycetes</taxon>
        <taxon>Eurotiomycetidae</taxon>
        <taxon>Eurotiales</taxon>
        <taxon>Aspergillaceae</taxon>
        <taxon>Aspergillus</taxon>
        <taxon>Aspergillus subgen. Circumdati</taxon>
    </lineage>
</organism>
<dbReference type="InterPro" id="IPR036047">
    <property type="entry name" value="F-box-like_dom_sf"/>
</dbReference>
<feature type="domain" description="F-box" evidence="1">
    <location>
        <begin position="1"/>
        <end position="44"/>
    </location>
</feature>
<evidence type="ECO:0000313" key="2">
    <source>
        <dbReference type="EMBL" id="PYI00771.1"/>
    </source>
</evidence>
<proteinExistence type="predicted"/>
<dbReference type="STRING" id="1448318.A0A319DSU7"/>
<dbReference type="Pfam" id="PF00646">
    <property type="entry name" value="F-box"/>
    <property type="match status" value="1"/>
</dbReference>
<dbReference type="Gene3D" id="1.20.1280.50">
    <property type="match status" value="1"/>
</dbReference>
<evidence type="ECO:0000259" key="1">
    <source>
        <dbReference type="PROSITE" id="PS50181"/>
    </source>
</evidence>
<dbReference type="OrthoDB" id="3800738at2759"/>
<dbReference type="EMBL" id="KZ826436">
    <property type="protein sequence ID" value="PYI00771.1"/>
    <property type="molecule type" value="Genomic_DNA"/>
</dbReference>
<dbReference type="InterPro" id="IPR001810">
    <property type="entry name" value="F-box_dom"/>
</dbReference>
<protein>
    <recommendedName>
        <fullName evidence="1">F-box domain-containing protein</fullName>
    </recommendedName>
</protein>
<feature type="non-terminal residue" evidence="2">
    <location>
        <position position="1"/>
    </location>
</feature>
<dbReference type="VEuPathDB" id="FungiDB:BO78DRAFT_269313"/>
<name>A0A319DSU7_ASPSB</name>
<accession>A0A319DSU7</accession>
<reference evidence="2 3" key="1">
    <citation type="submission" date="2018-02" db="EMBL/GenBank/DDBJ databases">
        <title>The genomes of Aspergillus section Nigri reveals drivers in fungal speciation.</title>
        <authorList>
            <consortium name="DOE Joint Genome Institute"/>
            <person name="Vesth T.C."/>
            <person name="Nybo J."/>
            <person name="Theobald S."/>
            <person name="Brandl J."/>
            <person name="Frisvad J.C."/>
            <person name="Nielsen K.F."/>
            <person name="Lyhne E.K."/>
            <person name="Kogle M.E."/>
            <person name="Kuo A."/>
            <person name="Riley R."/>
            <person name="Clum A."/>
            <person name="Nolan M."/>
            <person name="Lipzen A."/>
            <person name="Salamov A."/>
            <person name="Henrissat B."/>
            <person name="Wiebenga A."/>
            <person name="De vries R.P."/>
            <person name="Grigoriev I.V."/>
            <person name="Mortensen U.H."/>
            <person name="Andersen M.R."/>
            <person name="Baker S.E."/>
        </authorList>
    </citation>
    <scope>NUCLEOTIDE SEQUENCE [LARGE SCALE GENOMIC DNA]</scope>
    <source>
        <strain evidence="2 3">CBS 121057</strain>
    </source>
</reference>
<keyword evidence="3" id="KW-1185">Reference proteome</keyword>
<dbReference type="Proteomes" id="UP000248423">
    <property type="component" value="Unassembled WGS sequence"/>
</dbReference>
<feature type="non-terminal residue" evidence="2">
    <location>
        <position position="169"/>
    </location>
</feature>
<dbReference type="PROSITE" id="PS50181">
    <property type="entry name" value="FBOX"/>
    <property type="match status" value="1"/>
</dbReference>
<dbReference type="CDD" id="cd09917">
    <property type="entry name" value="F-box_SF"/>
    <property type="match status" value="1"/>
</dbReference>